<proteinExistence type="predicted"/>
<reference evidence="2 3" key="1">
    <citation type="submission" date="2016-04" db="EMBL/GenBank/DDBJ databases">
        <title>Complete genome sequence of Pseudomonas sp. LAB-08 isolated from TCE contaminated aquifer soil.</title>
        <authorList>
            <person name="Dohra H."/>
            <person name="Suzuki K."/>
            <person name="Fatma A."/>
            <person name="Inuzuka Y."/>
            <person name="Honjo M."/>
            <person name="Tashiro Y."/>
            <person name="Futamata H."/>
        </authorList>
    </citation>
    <scope>NUCLEOTIDE SEQUENCE [LARGE SCALE GENOMIC DNA]</scope>
    <source>
        <strain evidence="2 3">LAB-08</strain>
    </source>
</reference>
<protein>
    <submittedName>
        <fullName evidence="2">Uncharacterized protein</fullName>
    </submittedName>
</protein>
<dbReference type="RefSeq" id="WP_096510300.1">
    <property type="nucleotide sequence ID" value="NZ_AP017423.2"/>
</dbReference>
<feature type="transmembrane region" description="Helical" evidence="1">
    <location>
        <begin position="61"/>
        <end position="81"/>
    </location>
</feature>
<keyword evidence="3" id="KW-1185">Reference proteome</keyword>
<accession>A0ABM7S2H4</accession>
<evidence type="ECO:0000256" key="1">
    <source>
        <dbReference type="SAM" id="Phobius"/>
    </source>
</evidence>
<evidence type="ECO:0000313" key="3">
    <source>
        <dbReference type="Proteomes" id="UP000218595"/>
    </source>
</evidence>
<name>A0ABM7S2H4_9PSED</name>
<dbReference type="EMBL" id="AP017423">
    <property type="protein sequence ID" value="BCX69098.1"/>
    <property type="molecule type" value="Genomic_DNA"/>
</dbReference>
<feature type="transmembrane region" description="Helical" evidence="1">
    <location>
        <begin position="102"/>
        <end position="123"/>
    </location>
</feature>
<keyword evidence="1" id="KW-0812">Transmembrane</keyword>
<organism evidence="2 3">
    <name type="scientific">Pseudomonas izuensis</name>
    <dbReference type="NCBI Taxonomy" id="2684212"/>
    <lineage>
        <taxon>Bacteria</taxon>
        <taxon>Pseudomonadati</taxon>
        <taxon>Pseudomonadota</taxon>
        <taxon>Gammaproteobacteria</taxon>
        <taxon>Pseudomonadales</taxon>
        <taxon>Pseudomonadaceae</taxon>
        <taxon>Pseudomonas</taxon>
    </lineage>
</organism>
<keyword evidence="1" id="KW-1133">Transmembrane helix</keyword>
<gene>
    <name evidence="2" type="ORF">LAB08_R37400</name>
</gene>
<evidence type="ECO:0000313" key="2">
    <source>
        <dbReference type="EMBL" id="BCX69098.1"/>
    </source>
</evidence>
<feature type="transmembrane region" description="Helical" evidence="1">
    <location>
        <begin position="9"/>
        <end position="33"/>
    </location>
</feature>
<keyword evidence="1" id="KW-0472">Membrane</keyword>
<dbReference type="Proteomes" id="UP000218595">
    <property type="component" value="Chromosome"/>
</dbReference>
<sequence length="131" mass="14445">MSVSTADKIFLCVGLAYFAGSSIFIGVLFHLAYTKMDLMLNHLQNCPAVMVRAPFRSGGPWGNLFLLGAIMGVMTTPRIYLRDGGASAEDLKNFPVGIKRKLVVLHWTGWGLVLVMFCLYLVVEFDLVAKT</sequence>